<protein>
    <recommendedName>
        <fullName evidence="6">S-adenosyl-L-methionine-dependent methyltransferase</fullName>
        <ecNumber evidence="6">2.1.1.-</ecNumber>
    </recommendedName>
</protein>
<organism evidence="7 8">
    <name type="scientific">Amycolatopsis minnesotensis</name>
    <dbReference type="NCBI Taxonomy" id="337894"/>
    <lineage>
        <taxon>Bacteria</taxon>
        <taxon>Bacillati</taxon>
        <taxon>Actinomycetota</taxon>
        <taxon>Actinomycetes</taxon>
        <taxon>Pseudonocardiales</taxon>
        <taxon>Pseudonocardiaceae</taxon>
        <taxon>Amycolatopsis</taxon>
    </lineage>
</organism>
<dbReference type="PANTHER" id="PTHR43619:SF2">
    <property type="entry name" value="S-ADENOSYL-L-METHIONINE-DEPENDENT METHYLTRANSFERASES SUPERFAMILY PROTEIN"/>
    <property type="match status" value="1"/>
</dbReference>
<comment type="similarity">
    <text evidence="2 6">Belongs to the UPF0677 family.</text>
</comment>
<accession>A0ABN2QSR3</accession>
<keyword evidence="8" id="KW-1185">Reference proteome</keyword>
<reference evidence="7 8" key="1">
    <citation type="journal article" date="2019" name="Int. J. Syst. Evol. Microbiol.">
        <title>The Global Catalogue of Microorganisms (GCM) 10K type strain sequencing project: providing services to taxonomists for standard genome sequencing and annotation.</title>
        <authorList>
            <consortium name="The Broad Institute Genomics Platform"/>
            <consortium name="The Broad Institute Genome Sequencing Center for Infectious Disease"/>
            <person name="Wu L."/>
            <person name="Ma J."/>
        </authorList>
    </citation>
    <scope>NUCLEOTIDE SEQUENCE [LARGE SCALE GENOMIC DNA]</scope>
    <source>
        <strain evidence="7 8">JCM 14545</strain>
    </source>
</reference>
<evidence type="ECO:0000256" key="2">
    <source>
        <dbReference type="ARBA" id="ARBA00008138"/>
    </source>
</evidence>
<keyword evidence="4" id="KW-0808">Transferase</keyword>
<evidence type="ECO:0000256" key="3">
    <source>
        <dbReference type="ARBA" id="ARBA00022603"/>
    </source>
</evidence>
<sequence length="286" mass="31141">MTGTEAPGGVGWTALGVAAARALESARADRLFDDPYAASFVGDPAAFRDADGQSRAVFDRLGDYLALRTRFFDTWLRDVCAAGCRQVVLVASGLDTRAFRLSWPPGTRLFEMDTVEVLAYKDSLLAAPPACERSAIGVDLRTDWSPELTRRGFRPDEPTAWLVEGLLVYLTEAENDLLLSRIGALSAPGSALAVEYVTRTRLVTDEVRDALAATEDGFVHRLSTLWRNTASESPARWLDAHGWHATGHRLEDLAASCARPMPPAFDPAHLDSSTVDLLLADRKDAP</sequence>
<keyword evidence="5 6" id="KW-0949">S-adenosyl-L-methionine</keyword>
<dbReference type="SUPFAM" id="SSF53335">
    <property type="entry name" value="S-adenosyl-L-methionine-dependent methyltransferases"/>
    <property type="match status" value="1"/>
</dbReference>
<dbReference type="Pfam" id="PF04072">
    <property type="entry name" value="LCM"/>
    <property type="match status" value="1"/>
</dbReference>
<dbReference type="Proteomes" id="UP001501116">
    <property type="component" value="Unassembled WGS sequence"/>
</dbReference>
<dbReference type="InterPro" id="IPR029063">
    <property type="entry name" value="SAM-dependent_MTases_sf"/>
</dbReference>
<keyword evidence="3 6" id="KW-0489">Methyltransferase</keyword>
<dbReference type="EC" id="2.1.1.-" evidence="6"/>
<dbReference type="InterPro" id="IPR011610">
    <property type="entry name" value="SAM_mthyl_Trfase_ML2640-like"/>
</dbReference>
<dbReference type="Gene3D" id="3.40.50.150">
    <property type="entry name" value="Vaccinia Virus protein VP39"/>
    <property type="match status" value="1"/>
</dbReference>
<evidence type="ECO:0000256" key="4">
    <source>
        <dbReference type="ARBA" id="ARBA00022679"/>
    </source>
</evidence>
<evidence type="ECO:0000313" key="8">
    <source>
        <dbReference type="Proteomes" id="UP001501116"/>
    </source>
</evidence>
<evidence type="ECO:0000256" key="1">
    <source>
        <dbReference type="ARBA" id="ARBA00003907"/>
    </source>
</evidence>
<evidence type="ECO:0000256" key="5">
    <source>
        <dbReference type="ARBA" id="ARBA00022691"/>
    </source>
</evidence>
<dbReference type="EMBL" id="BAAANN010000010">
    <property type="protein sequence ID" value="GAA1957418.1"/>
    <property type="molecule type" value="Genomic_DNA"/>
</dbReference>
<dbReference type="InterPro" id="IPR007213">
    <property type="entry name" value="Ppm1/Ppm2/Tcmp"/>
</dbReference>
<gene>
    <name evidence="7" type="ORF">GCM10009754_29420</name>
</gene>
<name>A0ABN2QSR3_9PSEU</name>
<comment type="caution">
    <text evidence="7">The sequence shown here is derived from an EMBL/GenBank/DDBJ whole genome shotgun (WGS) entry which is preliminary data.</text>
</comment>
<dbReference type="GO" id="GO:0008168">
    <property type="term" value="F:methyltransferase activity"/>
    <property type="evidence" value="ECO:0007669"/>
    <property type="project" value="UniProtKB-KW"/>
</dbReference>
<evidence type="ECO:0000313" key="7">
    <source>
        <dbReference type="EMBL" id="GAA1957418.1"/>
    </source>
</evidence>
<proteinExistence type="inferred from homology"/>
<dbReference type="GO" id="GO:0032259">
    <property type="term" value="P:methylation"/>
    <property type="evidence" value="ECO:0007669"/>
    <property type="project" value="UniProtKB-KW"/>
</dbReference>
<comment type="function">
    <text evidence="1 6">Exhibits S-adenosyl-L-methionine-dependent methyltransferase activity.</text>
</comment>
<evidence type="ECO:0000256" key="6">
    <source>
        <dbReference type="RuleBase" id="RU362030"/>
    </source>
</evidence>
<dbReference type="PANTHER" id="PTHR43619">
    <property type="entry name" value="S-ADENOSYL-L-METHIONINE-DEPENDENT METHYLTRANSFERASE YKTD-RELATED"/>
    <property type="match status" value="1"/>
</dbReference>
<dbReference type="RefSeq" id="WP_344417908.1">
    <property type="nucleotide sequence ID" value="NZ_BAAANN010000010.1"/>
</dbReference>
<dbReference type="NCBIfam" id="TIGR00027">
    <property type="entry name" value="mthyl_TIGR00027"/>
    <property type="match status" value="1"/>
</dbReference>